<accession>A0ABS2CCN0</accession>
<protein>
    <recommendedName>
        <fullName evidence="1">DUF6998 domain-containing protein</fullName>
    </recommendedName>
</protein>
<dbReference type="EMBL" id="WOFE01000002">
    <property type="protein sequence ID" value="MBM5571116.1"/>
    <property type="molecule type" value="Genomic_DNA"/>
</dbReference>
<dbReference type="Proteomes" id="UP001195660">
    <property type="component" value="Unassembled WGS sequence"/>
</dbReference>
<dbReference type="Pfam" id="PF22522">
    <property type="entry name" value="DUF6998"/>
    <property type="match status" value="1"/>
</dbReference>
<evidence type="ECO:0000313" key="3">
    <source>
        <dbReference type="Proteomes" id="UP001195660"/>
    </source>
</evidence>
<evidence type="ECO:0000313" key="2">
    <source>
        <dbReference type="EMBL" id="MBM5571116.1"/>
    </source>
</evidence>
<dbReference type="InterPro" id="IPR054267">
    <property type="entry name" value="DUF6998"/>
</dbReference>
<organism evidence="2 3">
    <name type="scientific">Deefgea chitinilytica</name>
    <dbReference type="NCBI Taxonomy" id="570276"/>
    <lineage>
        <taxon>Bacteria</taxon>
        <taxon>Pseudomonadati</taxon>
        <taxon>Pseudomonadota</taxon>
        <taxon>Betaproteobacteria</taxon>
        <taxon>Neisseriales</taxon>
        <taxon>Chitinibacteraceae</taxon>
        <taxon>Deefgea</taxon>
    </lineage>
</organism>
<comment type="caution">
    <text evidence="2">The sequence shown here is derived from an EMBL/GenBank/DDBJ whole genome shotgun (WGS) entry which is preliminary data.</text>
</comment>
<gene>
    <name evidence="2" type="ORF">GM173_05915</name>
</gene>
<sequence length="150" mass="16984">MSSSTISNYRVSADLIKASRDAVLNMTGKRLNLLADYAELDLCARFNMELCLKTNNPGYDAVDSSGKCVQIKARAQGKSTKPHTINSTPDHQEFDYYLFAFYDNEYNLVEVWKMARDKQSEVFPDGAKHGNRNRMEQVSECLFSISSPTH</sequence>
<name>A0ABS2CCN0_9NEIS</name>
<dbReference type="RefSeq" id="WP_203570446.1">
    <property type="nucleotide sequence ID" value="NZ_WOFE01000002.1"/>
</dbReference>
<proteinExistence type="predicted"/>
<reference evidence="2 3" key="1">
    <citation type="submission" date="2019-11" db="EMBL/GenBank/DDBJ databases">
        <title>Novel Deefgea species.</title>
        <authorList>
            <person name="Han J.-H."/>
        </authorList>
    </citation>
    <scope>NUCLEOTIDE SEQUENCE [LARGE SCALE GENOMIC DNA]</scope>
    <source>
        <strain evidence="2 3">LMG 24817</strain>
    </source>
</reference>
<evidence type="ECO:0000259" key="1">
    <source>
        <dbReference type="Pfam" id="PF22522"/>
    </source>
</evidence>
<feature type="domain" description="DUF6998" evidence="1">
    <location>
        <begin position="32"/>
        <end position="121"/>
    </location>
</feature>
<keyword evidence="3" id="KW-1185">Reference proteome</keyword>